<accession>A0A9X3AME5</accession>
<gene>
    <name evidence="2" type="ORF">MUA00_05015</name>
</gene>
<proteinExistence type="predicted"/>
<keyword evidence="1" id="KW-1133">Transmembrane helix</keyword>
<dbReference type="EMBL" id="JALHAP010000072">
    <property type="protein sequence ID" value="MCT4701167.1"/>
    <property type="molecule type" value="Genomic_DNA"/>
</dbReference>
<feature type="transmembrane region" description="Helical" evidence="1">
    <location>
        <begin position="16"/>
        <end position="34"/>
    </location>
</feature>
<sequence>MDTDFWKDFFDCFLNSWLPGIVTFALGILYSSIVEKRKLRQKLKNDLLEIFIPVFNSGNKITFEIAENTYKKMNGTFNTYQRIYPGIFKREAEKRLSELLTEGFIIKGNINKKFFEPDDIEKLIKAL</sequence>
<organism evidence="2 3">
    <name type="scientific">Dryocola boscaweniae</name>
    <dbReference type="NCBI Taxonomy" id="2925397"/>
    <lineage>
        <taxon>Bacteria</taxon>
        <taxon>Pseudomonadati</taxon>
        <taxon>Pseudomonadota</taxon>
        <taxon>Gammaproteobacteria</taxon>
        <taxon>Enterobacterales</taxon>
        <taxon>Enterobacteriaceae</taxon>
        <taxon>Dryocola</taxon>
    </lineage>
</organism>
<keyword evidence="1" id="KW-0472">Membrane</keyword>
<comment type="caution">
    <text evidence="2">The sequence shown here is derived from an EMBL/GenBank/DDBJ whole genome shotgun (WGS) entry which is preliminary data.</text>
</comment>
<keyword evidence="3" id="KW-1185">Reference proteome</keyword>
<name>A0A9X3AME5_9ENTR</name>
<evidence type="ECO:0000313" key="3">
    <source>
        <dbReference type="Proteomes" id="UP001150641"/>
    </source>
</evidence>
<keyword evidence="1" id="KW-0812">Transmembrane</keyword>
<reference evidence="2" key="1">
    <citation type="submission" date="2022-03" db="EMBL/GenBank/DDBJ databases">
        <title>Proposal of a novel genus Dryocolo and two novel species.</title>
        <authorList>
            <person name="Maddock D.W."/>
            <person name="Brady C.L."/>
            <person name="Denman S."/>
            <person name="Arnold D."/>
        </authorList>
    </citation>
    <scope>NUCLEOTIDE SEQUENCE</scope>
    <source>
        <strain evidence="2">H6W4</strain>
    </source>
</reference>
<dbReference type="Proteomes" id="UP001150641">
    <property type="component" value="Unassembled WGS sequence"/>
</dbReference>
<evidence type="ECO:0000256" key="1">
    <source>
        <dbReference type="SAM" id="Phobius"/>
    </source>
</evidence>
<evidence type="ECO:0000313" key="2">
    <source>
        <dbReference type="EMBL" id="MCT4701167.1"/>
    </source>
</evidence>
<dbReference type="AlphaFoldDB" id="A0A9X3AME5"/>
<protein>
    <submittedName>
        <fullName evidence="2">Uncharacterized protein</fullName>
    </submittedName>
</protein>
<dbReference type="RefSeq" id="WP_271122010.1">
    <property type="nucleotide sequence ID" value="NZ_JALHAN010000059.1"/>
</dbReference>